<comment type="caution">
    <text evidence="1">The sequence shown here is derived from an EMBL/GenBank/DDBJ whole genome shotgun (WGS) entry which is preliminary data.</text>
</comment>
<evidence type="ECO:0000313" key="1">
    <source>
        <dbReference type="EMBL" id="KAI0054659.1"/>
    </source>
</evidence>
<reference evidence="1" key="2">
    <citation type="journal article" date="2022" name="New Phytol.">
        <title>Evolutionary transition to the ectomycorrhizal habit in the genomes of a hyperdiverse lineage of mushroom-forming fungi.</title>
        <authorList>
            <person name="Looney B."/>
            <person name="Miyauchi S."/>
            <person name="Morin E."/>
            <person name="Drula E."/>
            <person name="Courty P.E."/>
            <person name="Kohler A."/>
            <person name="Kuo A."/>
            <person name="LaButti K."/>
            <person name="Pangilinan J."/>
            <person name="Lipzen A."/>
            <person name="Riley R."/>
            <person name="Andreopoulos W."/>
            <person name="He G."/>
            <person name="Johnson J."/>
            <person name="Nolan M."/>
            <person name="Tritt A."/>
            <person name="Barry K.W."/>
            <person name="Grigoriev I.V."/>
            <person name="Nagy L.G."/>
            <person name="Hibbett D."/>
            <person name="Henrissat B."/>
            <person name="Matheny P.B."/>
            <person name="Labbe J."/>
            <person name="Martin F.M."/>
        </authorList>
    </citation>
    <scope>NUCLEOTIDE SEQUENCE</scope>
    <source>
        <strain evidence="1">HHB10654</strain>
    </source>
</reference>
<organism evidence="1 2">
    <name type="scientific">Artomyces pyxidatus</name>
    <dbReference type="NCBI Taxonomy" id="48021"/>
    <lineage>
        <taxon>Eukaryota</taxon>
        <taxon>Fungi</taxon>
        <taxon>Dikarya</taxon>
        <taxon>Basidiomycota</taxon>
        <taxon>Agaricomycotina</taxon>
        <taxon>Agaricomycetes</taxon>
        <taxon>Russulales</taxon>
        <taxon>Auriscalpiaceae</taxon>
        <taxon>Artomyces</taxon>
    </lineage>
</organism>
<keyword evidence="2" id="KW-1185">Reference proteome</keyword>
<gene>
    <name evidence="1" type="ORF">BV25DRAFT_1816753</name>
</gene>
<accession>A0ACB8SE96</accession>
<dbReference type="EMBL" id="MU277370">
    <property type="protein sequence ID" value="KAI0054659.1"/>
    <property type="molecule type" value="Genomic_DNA"/>
</dbReference>
<protein>
    <submittedName>
        <fullName evidence="1">Uncharacterized protein</fullName>
    </submittedName>
</protein>
<dbReference type="Proteomes" id="UP000814140">
    <property type="component" value="Unassembled WGS sequence"/>
</dbReference>
<evidence type="ECO:0000313" key="2">
    <source>
        <dbReference type="Proteomes" id="UP000814140"/>
    </source>
</evidence>
<name>A0ACB8SE96_9AGAM</name>
<sequence>MPDKANIFIDDLAVKGPATQYLDAQGNPEVLEENPGIRRFIWEHAVDIHRIMHRVKHAGAMFSATKLQLCQEQVLIVGQLCTPDGRIPNDKKVFKIVNWPDLRNVKDVRGFLGLCG</sequence>
<feature type="non-terminal residue" evidence="1">
    <location>
        <position position="116"/>
    </location>
</feature>
<proteinExistence type="predicted"/>
<reference evidence="1" key="1">
    <citation type="submission" date="2021-03" db="EMBL/GenBank/DDBJ databases">
        <authorList>
            <consortium name="DOE Joint Genome Institute"/>
            <person name="Ahrendt S."/>
            <person name="Looney B.P."/>
            <person name="Miyauchi S."/>
            <person name="Morin E."/>
            <person name="Drula E."/>
            <person name="Courty P.E."/>
            <person name="Chicoki N."/>
            <person name="Fauchery L."/>
            <person name="Kohler A."/>
            <person name="Kuo A."/>
            <person name="Labutti K."/>
            <person name="Pangilinan J."/>
            <person name="Lipzen A."/>
            <person name="Riley R."/>
            <person name="Andreopoulos W."/>
            <person name="He G."/>
            <person name="Johnson J."/>
            <person name="Barry K.W."/>
            <person name="Grigoriev I.V."/>
            <person name="Nagy L."/>
            <person name="Hibbett D."/>
            <person name="Henrissat B."/>
            <person name="Matheny P.B."/>
            <person name="Labbe J."/>
            <person name="Martin F."/>
        </authorList>
    </citation>
    <scope>NUCLEOTIDE SEQUENCE</scope>
    <source>
        <strain evidence="1">HHB10654</strain>
    </source>
</reference>